<dbReference type="InterPro" id="IPR013910">
    <property type="entry name" value="TF_PAP1"/>
</dbReference>
<dbReference type="Gene3D" id="1.10.238.100">
    <property type="entry name" value="YAP1 redox domain. Chain B"/>
    <property type="match status" value="1"/>
</dbReference>
<proteinExistence type="predicted"/>
<dbReference type="EMBL" id="CDQK01000005">
    <property type="protein sequence ID" value="CEP24194.1"/>
    <property type="molecule type" value="Genomic_DNA"/>
</dbReference>
<sequence>MFKDTHARVVERREEAEHEEEEEPQQEQEQEQDPDVVPSNEHRLMKCTEIWDRITSHPKYADIDIDGLCSELRSKAKCSDKGVVIDYKDVNQVIQRNIRK</sequence>
<name>A0A0H5CI04_CYBJN</name>
<keyword evidence="2" id="KW-0539">Nucleus</keyword>
<evidence type="ECO:0000256" key="1">
    <source>
        <dbReference type="ARBA" id="ARBA00004123"/>
    </source>
</evidence>
<dbReference type="SUPFAM" id="SSF111430">
    <property type="entry name" value="YAP1 redox domain"/>
    <property type="match status" value="1"/>
</dbReference>
<evidence type="ECO:0000256" key="2">
    <source>
        <dbReference type="ARBA" id="ARBA00023242"/>
    </source>
</evidence>
<gene>
    <name evidence="5" type="primary">CAP1</name>
    <name evidence="5" type="ORF">BN1211_4946</name>
</gene>
<evidence type="ECO:0000313" key="5">
    <source>
        <dbReference type="EMBL" id="CEP24194.1"/>
    </source>
</evidence>
<evidence type="ECO:0000256" key="3">
    <source>
        <dbReference type="SAM" id="MobiDB-lite"/>
    </source>
</evidence>
<protein>
    <submittedName>
        <fullName evidence="5">CAP1 protein</fullName>
    </submittedName>
</protein>
<dbReference type="InterPro" id="IPR050936">
    <property type="entry name" value="AP-1-like"/>
</dbReference>
<dbReference type="Pfam" id="PF08601">
    <property type="entry name" value="PAP1"/>
    <property type="match status" value="1"/>
</dbReference>
<dbReference type="PANTHER" id="PTHR40621:SF6">
    <property type="entry name" value="AP-1-LIKE TRANSCRIPTION FACTOR YAP1-RELATED"/>
    <property type="match status" value="1"/>
</dbReference>
<feature type="region of interest" description="Disordered" evidence="3">
    <location>
        <begin position="1"/>
        <end position="41"/>
    </location>
</feature>
<evidence type="ECO:0000313" key="6">
    <source>
        <dbReference type="Proteomes" id="UP000038830"/>
    </source>
</evidence>
<dbReference type="AlphaFoldDB" id="A0A0H5CI04"/>
<dbReference type="GO" id="GO:0090575">
    <property type="term" value="C:RNA polymerase II transcription regulator complex"/>
    <property type="evidence" value="ECO:0007669"/>
    <property type="project" value="TreeGrafter"/>
</dbReference>
<feature type="compositionally biased region" description="Basic and acidic residues" evidence="3">
    <location>
        <begin position="1"/>
        <end position="16"/>
    </location>
</feature>
<accession>A0A0H5CI04</accession>
<dbReference type="GO" id="GO:0001228">
    <property type="term" value="F:DNA-binding transcription activator activity, RNA polymerase II-specific"/>
    <property type="evidence" value="ECO:0007669"/>
    <property type="project" value="TreeGrafter"/>
</dbReference>
<dbReference type="GO" id="GO:0000976">
    <property type="term" value="F:transcription cis-regulatory region binding"/>
    <property type="evidence" value="ECO:0007669"/>
    <property type="project" value="InterPro"/>
</dbReference>
<dbReference type="InterPro" id="IPR023167">
    <property type="entry name" value="Yap1_redox_dom_sf"/>
</dbReference>
<comment type="subcellular location">
    <subcellularLocation>
        <location evidence="1">Nucleus</location>
    </subcellularLocation>
</comment>
<organism evidence="5 6">
    <name type="scientific">Cyberlindnera jadinii (strain ATCC 18201 / CBS 1600 / BCRC 20928 / JCM 3617 / NBRC 0987 / NRRL Y-1542)</name>
    <name type="common">Torula yeast</name>
    <name type="synonym">Candida utilis</name>
    <dbReference type="NCBI Taxonomy" id="983966"/>
    <lineage>
        <taxon>Eukaryota</taxon>
        <taxon>Fungi</taxon>
        <taxon>Dikarya</taxon>
        <taxon>Ascomycota</taxon>
        <taxon>Saccharomycotina</taxon>
        <taxon>Saccharomycetes</taxon>
        <taxon>Phaffomycetales</taxon>
        <taxon>Phaffomycetaceae</taxon>
        <taxon>Cyberlindnera</taxon>
    </lineage>
</organism>
<evidence type="ECO:0000259" key="4">
    <source>
        <dbReference type="Pfam" id="PF08601"/>
    </source>
</evidence>
<dbReference type="Proteomes" id="UP000038830">
    <property type="component" value="Unassembled WGS sequence"/>
</dbReference>
<feature type="domain" description="Transcription factor PAP1" evidence="4">
    <location>
        <begin position="26"/>
        <end position="96"/>
    </location>
</feature>
<reference evidence="6" key="1">
    <citation type="journal article" date="2015" name="J. Biotechnol.">
        <title>The structure of the Cyberlindnera jadinii genome and its relation to Candida utilis analyzed by the occurrence of single nucleotide polymorphisms.</title>
        <authorList>
            <person name="Rupp O."/>
            <person name="Brinkrolf K."/>
            <person name="Buerth C."/>
            <person name="Kunigo M."/>
            <person name="Schneider J."/>
            <person name="Jaenicke S."/>
            <person name="Goesmann A."/>
            <person name="Puehler A."/>
            <person name="Jaeger K.-E."/>
            <person name="Ernst J.F."/>
        </authorList>
    </citation>
    <scope>NUCLEOTIDE SEQUENCE [LARGE SCALE GENOMIC DNA]</scope>
    <source>
        <strain evidence="6">ATCC 18201 / CBS 1600 / BCRC 20928 / JCM 3617 / NBRC 0987 / NRRL Y-1542</strain>
    </source>
</reference>
<dbReference type="PANTHER" id="PTHR40621">
    <property type="entry name" value="TRANSCRIPTION FACTOR KAPC-RELATED"/>
    <property type="match status" value="1"/>
</dbReference>
<feature type="compositionally biased region" description="Acidic residues" evidence="3">
    <location>
        <begin position="17"/>
        <end position="34"/>
    </location>
</feature>